<keyword evidence="1 9" id="KW-0963">Cytoplasm</keyword>
<evidence type="ECO:0000256" key="4">
    <source>
        <dbReference type="ARBA" id="ARBA00023125"/>
    </source>
</evidence>
<proteinExistence type="inferred from homology"/>
<dbReference type="EMBL" id="FOGC01000005">
    <property type="protein sequence ID" value="SEQ66900.1"/>
    <property type="molecule type" value="Genomic_DNA"/>
</dbReference>
<keyword evidence="10" id="KW-0969">Cilium</keyword>
<accession>A0A1H9HX51</accession>
<evidence type="ECO:0000313" key="10">
    <source>
        <dbReference type="EMBL" id="SEQ66900.1"/>
    </source>
</evidence>
<organism evidence="10 11">
    <name type="scientific">Rosenbergiella nectarea</name>
    <dbReference type="NCBI Taxonomy" id="988801"/>
    <lineage>
        <taxon>Bacteria</taxon>
        <taxon>Pseudomonadati</taxon>
        <taxon>Pseudomonadota</taxon>
        <taxon>Gammaproteobacteria</taxon>
        <taxon>Enterobacterales</taxon>
        <taxon>Erwiniaceae</taxon>
        <taxon>Rosenbergiella</taxon>
    </lineage>
</organism>
<sequence length="112" mass="13057">MDNSDVVKQIYGINLSYLLLAQRMLKEDKYAAFYRLGMEESLAEKIMELSLHELVKLAETNQLICKLRFEKTEVIEKLTQDSRVDDLQQIHTGIMLASNLLQARLDSKRLRQ</sequence>
<keyword evidence="5 9" id="KW-1015">Disulfide bond</keyword>
<keyword evidence="2 9" id="KW-1005">Bacterial flagellum biogenesis</keyword>
<reference evidence="11" key="1">
    <citation type="submission" date="2016-10" db="EMBL/GenBank/DDBJ databases">
        <authorList>
            <person name="Varghese N."/>
            <person name="Submissions S."/>
        </authorList>
    </citation>
    <scope>NUCLEOTIDE SEQUENCE [LARGE SCALE GENOMIC DNA]</scope>
    <source>
        <strain evidence="11">8N4</strain>
    </source>
</reference>
<dbReference type="STRING" id="988801.SAMN05216522_105107"/>
<dbReference type="GO" id="GO:0005737">
    <property type="term" value="C:cytoplasm"/>
    <property type="evidence" value="ECO:0007669"/>
    <property type="project" value="UniProtKB-SubCell"/>
</dbReference>
<evidence type="ECO:0000256" key="6">
    <source>
        <dbReference type="ARBA" id="ARBA00023159"/>
    </source>
</evidence>
<evidence type="ECO:0000256" key="1">
    <source>
        <dbReference type="ARBA" id="ARBA00022490"/>
    </source>
</evidence>
<evidence type="ECO:0000256" key="9">
    <source>
        <dbReference type="HAMAP-Rule" id="MF_00725"/>
    </source>
</evidence>
<dbReference type="OrthoDB" id="5298036at2"/>
<comment type="subunit">
    <text evidence="9">Homodimer; disulfide-linked. Forms a heterohexamer composed of two FlhC and four FlhD subunits. Each FlhC binds a FlhD dimer, forming a heterotrimer, and a hexamer assembles by dimerization of two heterotrimers.</text>
</comment>
<evidence type="ECO:0000313" key="11">
    <source>
        <dbReference type="Proteomes" id="UP000242515"/>
    </source>
</evidence>
<dbReference type="InterPro" id="IPR036194">
    <property type="entry name" value="FlhD_sf"/>
</dbReference>
<dbReference type="GO" id="GO:0045893">
    <property type="term" value="P:positive regulation of DNA-templated transcription"/>
    <property type="evidence" value="ECO:0007669"/>
    <property type="project" value="InterPro"/>
</dbReference>
<keyword evidence="3 9" id="KW-0805">Transcription regulation</keyword>
<protein>
    <recommendedName>
        <fullName evidence="9">Flagellar transcriptional regulator FlhD</fullName>
    </recommendedName>
</protein>
<dbReference type="GO" id="GO:1902208">
    <property type="term" value="P:regulation of bacterial-type flagellum assembly"/>
    <property type="evidence" value="ECO:0007669"/>
    <property type="project" value="UniProtKB-UniRule"/>
</dbReference>
<evidence type="ECO:0000256" key="2">
    <source>
        <dbReference type="ARBA" id="ARBA00022795"/>
    </source>
</evidence>
<gene>
    <name evidence="9" type="primary">flhD</name>
    <name evidence="10" type="ORF">SAMN05216522_105107</name>
</gene>
<dbReference type="SUPFAM" id="SSF63592">
    <property type="entry name" value="Flagellar transcriptional activator FlhD"/>
    <property type="match status" value="1"/>
</dbReference>
<evidence type="ECO:0000256" key="5">
    <source>
        <dbReference type="ARBA" id="ARBA00023157"/>
    </source>
</evidence>
<keyword evidence="10" id="KW-0966">Cell projection</keyword>
<evidence type="ECO:0000256" key="3">
    <source>
        <dbReference type="ARBA" id="ARBA00023015"/>
    </source>
</evidence>
<evidence type="ECO:0000256" key="7">
    <source>
        <dbReference type="ARBA" id="ARBA00023163"/>
    </source>
</evidence>
<feature type="disulfide bond" description="Interchain" evidence="9">
    <location>
        <position position="65"/>
    </location>
</feature>
<keyword evidence="7 9" id="KW-0804">Transcription</keyword>
<dbReference type="NCBIfam" id="NF002783">
    <property type="entry name" value="PRK02909.1-1"/>
    <property type="match status" value="1"/>
</dbReference>
<dbReference type="AlphaFoldDB" id="A0A1H9HX51"/>
<dbReference type="GO" id="GO:0044780">
    <property type="term" value="P:bacterial-type flagellum assembly"/>
    <property type="evidence" value="ECO:0007669"/>
    <property type="project" value="InterPro"/>
</dbReference>
<dbReference type="Gene3D" id="1.10.4000.10">
    <property type="entry name" value="Flagellar transcriptional activator FlhD"/>
    <property type="match status" value="1"/>
</dbReference>
<dbReference type="Pfam" id="PF05247">
    <property type="entry name" value="FlhD"/>
    <property type="match status" value="1"/>
</dbReference>
<keyword evidence="4 9" id="KW-0238">DNA-binding</keyword>
<comment type="function">
    <text evidence="8 9">Functions in complex with FlhC as a master transcriptional regulator that regulates transcription of several flagellar and non-flagellar operons by binding to their promoter region. Activates expression of class 2 flagellar genes, including fliA, which is a flagellum-specific sigma factor that turns on the class 3 genes. Also regulates genes whose products function in a variety of physiological pathways.</text>
</comment>
<dbReference type="Proteomes" id="UP000242515">
    <property type="component" value="Unassembled WGS sequence"/>
</dbReference>
<comment type="subcellular location">
    <subcellularLocation>
        <location evidence="9">Cytoplasm</location>
    </subcellularLocation>
</comment>
<keyword evidence="11" id="KW-1185">Reference proteome</keyword>
<comment type="domain">
    <text evidence="9">The C-terminal region contains a putative helix-turn-helix (HTH) motif, suggesting that this region may bind DNA.</text>
</comment>
<dbReference type="HAMAP" id="MF_00725">
    <property type="entry name" value="FlhD"/>
    <property type="match status" value="1"/>
</dbReference>
<keyword evidence="6 9" id="KW-0010">Activator</keyword>
<dbReference type="InterPro" id="IPR023559">
    <property type="entry name" value="Flagellar_FlhD"/>
</dbReference>
<comment type="similarity">
    <text evidence="9">Belongs to the FlhD family.</text>
</comment>
<name>A0A1H9HX51_9GAMM</name>
<dbReference type="RefSeq" id="WP_092675072.1">
    <property type="nucleotide sequence ID" value="NZ_FOGC01000005.1"/>
</dbReference>
<dbReference type="GO" id="GO:0003677">
    <property type="term" value="F:DNA binding"/>
    <property type="evidence" value="ECO:0007669"/>
    <property type="project" value="UniProtKB-UniRule"/>
</dbReference>
<keyword evidence="10" id="KW-0282">Flagellum</keyword>
<evidence type="ECO:0000256" key="8">
    <source>
        <dbReference type="ARBA" id="ARBA00025431"/>
    </source>
</evidence>